<dbReference type="FunCoup" id="A0A0Q3J2J6">
    <property type="interactions" value="201"/>
</dbReference>
<dbReference type="EMBL" id="CM000883">
    <property type="protein sequence ID" value="KQJ92544.1"/>
    <property type="molecule type" value="Genomic_DNA"/>
</dbReference>
<feature type="region of interest" description="Disordered" evidence="6">
    <location>
        <begin position="98"/>
        <end position="117"/>
    </location>
</feature>
<keyword evidence="10" id="KW-1185">Reference proteome</keyword>
<organism evidence="8">
    <name type="scientific">Brachypodium distachyon</name>
    <name type="common">Purple false brome</name>
    <name type="synonym">Trachynia distachya</name>
    <dbReference type="NCBI Taxonomy" id="15368"/>
    <lineage>
        <taxon>Eukaryota</taxon>
        <taxon>Viridiplantae</taxon>
        <taxon>Streptophyta</taxon>
        <taxon>Embryophyta</taxon>
        <taxon>Tracheophyta</taxon>
        <taxon>Spermatophyta</taxon>
        <taxon>Magnoliopsida</taxon>
        <taxon>Liliopsida</taxon>
        <taxon>Poales</taxon>
        <taxon>Poaceae</taxon>
        <taxon>BOP clade</taxon>
        <taxon>Pooideae</taxon>
        <taxon>Stipodae</taxon>
        <taxon>Brachypodieae</taxon>
        <taxon>Brachypodium</taxon>
    </lineage>
</organism>
<dbReference type="SUPFAM" id="SSF118290">
    <property type="entry name" value="WRKY DNA-binding domain"/>
    <property type="match status" value="1"/>
</dbReference>
<dbReference type="RefSeq" id="XP_010238804.1">
    <property type="nucleotide sequence ID" value="XM_010240502.3"/>
</dbReference>
<dbReference type="GeneID" id="104584806"/>
<dbReference type="GO" id="GO:0000976">
    <property type="term" value="F:transcription cis-regulatory region binding"/>
    <property type="evidence" value="ECO:0000318"/>
    <property type="project" value="GO_Central"/>
</dbReference>
<keyword evidence="4" id="KW-0804">Transcription</keyword>
<dbReference type="ExpressionAtlas" id="A0A0Q3J2J6">
    <property type="expression patterns" value="differential"/>
</dbReference>
<dbReference type="KEGG" id="bdi:104584806"/>
<reference evidence="8 9" key="1">
    <citation type="journal article" date="2010" name="Nature">
        <title>Genome sequencing and analysis of the model grass Brachypodium distachyon.</title>
        <authorList>
            <consortium name="International Brachypodium Initiative"/>
        </authorList>
    </citation>
    <scope>NUCLEOTIDE SEQUENCE [LARGE SCALE GENOMIC DNA]</scope>
    <source>
        <strain evidence="8 9">Bd21</strain>
    </source>
</reference>
<proteinExistence type="predicted"/>
<evidence type="ECO:0000256" key="5">
    <source>
        <dbReference type="ARBA" id="ARBA00023242"/>
    </source>
</evidence>
<feature type="region of interest" description="Disordered" evidence="6">
    <location>
        <begin position="23"/>
        <end position="49"/>
    </location>
</feature>
<evidence type="ECO:0000256" key="4">
    <source>
        <dbReference type="ARBA" id="ARBA00023163"/>
    </source>
</evidence>
<keyword evidence="2" id="KW-0805">Transcription regulation</keyword>
<dbReference type="Proteomes" id="UP000008810">
    <property type="component" value="Chromosome 4"/>
</dbReference>
<dbReference type="STRING" id="15368.A0A0Q3J2J6"/>
<evidence type="ECO:0000256" key="3">
    <source>
        <dbReference type="ARBA" id="ARBA00023125"/>
    </source>
</evidence>
<dbReference type="OrthoDB" id="694152at2759"/>
<feature type="domain" description="WRKY" evidence="7">
    <location>
        <begin position="131"/>
        <end position="172"/>
    </location>
</feature>
<comment type="subcellular location">
    <subcellularLocation>
        <location evidence="1">Nucleus</location>
    </subcellularLocation>
</comment>
<dbReference type="Gramene" id="KQJ92544">
    <property type="protein sequence ID" value="KQJ92544"/>
    <property type="gene ID" value="BRADI_4g44342v3"/>
</dbReference>
<reference evidence="9" key="3">
    <citation type="submission" date="2018-08" db="UniProtKB">
        <authorList>
            <consortium name="EnsemblPlants"/>
        </authorList>
    </citation>
    <scope>IDENTIFICATION</scope>
    <source>
        <strain evidence="9">cv. Bd21</strain>
    </source>
</reference>
<dbReference type="GO" id="GO:0003700">
    <property type="term" value="F:DNA-binding transcription factor activity"/>
    <property type="evidence" value="ECO:0000318"/>
    <property type="project" value="GO_Central"/>
</dbReference>
<keyword evidence="5" id="KW-0539">Nucleus</keyword>
<keyword evidence="3" id="KW-0238">DNA-binding</keyword>
<evidence type="ECO:0000256" key="2">
    <source>
        <dbReference type="ARBA" id="ARBA00023015"/>
    </source>
</evidence>
<dbReference type="PANTHER" id="PTHR31282">
    <property type="entry name" value="WRKY TRANSCRIPTION FACTOR 21-RELATED"/>
    <property type="match status" value="1"/>
</dbReference>
<evidence type="ECO:0000313" key="8">
    <source>
        <dbReference type="EMBL" id="KQJ92544.1"/>
    </source>
</evidence>
<sequence length="334" mass="35850">MMPAPEKEMLQRRERELLAQLHELLYSPSSSSSPAPSAGEPSWTSSSSGIFNNMAADLQLTDECSPVKKPAAPCVAGRRRGSKRRDLEVEEQVLQEEHGGCGGGARAKRRKKKKEAGGATRTLVTTVPDFDGYQWRKYGQKHIEAARYPRSYYRCTNSTDQGCPAKRTVQRNEDGADGSDGGTKAAPKYTVVYISAHTCKTTDSALVPPVILETTVPDVVPASSSSCSGSTSCITGTTTTNSPVSSSDATTWSERRGCSSKFAVDDDNLDYSCWDASTVAVRPSAAALLAQEMVDDFAGPIRSPVHAVAGGDWTNDFFVGEPPCVLNSCQLFGF</sequence>
<dbReference type="InterPro" id="IPR044810">
    <property type="entry name" value="WRKY_plant"/>
</dbReference>
<dbReference type="InterPro" id="IPR036576">
    <property type="entry name" value="WRKY_dom_sf"/>
</dbReference>
<evidence type="ECO:0000313" key="9">
    <source>
        <dbReference type="EnsemblPlants" id="KQJ92544"/>
    </source>
</evidence>
<accession>A0A0Q3J2J6</accession>
<feature type="compositionally biased region" description="Low complexity" evidence="6">
    <location>
        <begin position="23"/>
        <end position="38"/>
    </location>
</feature>
<evidence type="ECO:0000256" key="1">
    <source>
        <dbReference type="ARBA" id="ARBA00004123"/>
    </source>
</evidence>
<dbReference type="GO" id="GO:0005634">
    <property type="term" value="C:nucleus"/>
    <property type="evidence" value="ECO:0000318"/>
    <property type="project" value="GO_Central"/>
</dbReference>
<gene>
    <name evidence="9" type="primary">LOC104584806</name>
    <name evidence="8" type="ORF">BRADI_4g44342v3</name>
</gene>
<dbReference type="InterPro" id="IPR003657">
    <property type="entry name" value="WRKY_dom"/>
</dbReference>
<dbReference type="SMART" id="SM00774">
    <property type="entry name" value="WRKY"/>
    <property type="match status" value="1"/>
</dbReference>
<evidence type="ECO:0000256" key="6">
    <source>
        <dbReference type="SAM" id="MobiDB-lite"/>
    </source>
</evidence>
<protein>
    <recommendedName>
        <fullName evidence="7">WRKY domain-containing protein</fullName>
    </recommendedName>
</protein>
<dbReference type="AlphaFoldDB" id="A0A0Q3J2J6"/>
<dbReference type="Pfam" id="PF03106">
    <property type="entry name" value="WRKY"/>
    <property type="match status" value="1"/>
</dbReference>
<name>A0A0Q3J2J6_BRADI</name>
<dbReference type="Gene3D" id="2.20.25.80">
    <property type="entry name" value="WRKY domain"/>
    <property type="match status" value="1"/>
</dbReference>
<dbReference type="PROSITE" id="PS50811">
    <property type="entry name" value="WRKY"/>
    <property type="match status" value="1"/>
</dbReference>
<evidence type="ECO:0000313" key="10">
    <source>
        <dbReference type="Proteomes" id="UP000008810"/>
    </source>
</evidence>
<dbReference type="GO" id="GO:0006355">
    <property type="term" value="P:regulation of DNA-templated transcription"/>
    <property type="evidence" value="ECO:0000318"/>
    <property type="project" value="GO_Central"/>
</dbReference>
<evidence type="ECO:0000259" key="7">
    <source>
        <dbReference type="PROSITE" id="PS50811"/>
    </source>
</evidence>
<reference evidence="8" key="2">
    <citation type="submission" date="2017-06" db="EMBL/GenBank/DDBJ databases">
        <title>WGS assembly of Brachypodium distachyon.</title>
        <authorList>
            <consortium name="The International Brachypodium Initiative"/>
            <person name="Lucas S."/>
            <person name="Harmon-Smith M."/>
            <person name="Lail K."/>
            <person name="Tice H."/>
            <person name="Grimwood J."/>
            <person name="Bruce D."/>
            <person name="Barry K."/>
            <person name="Shu S."/>
            <person name="Lindquist E."/>
            <person name="Wang M."/>
            <person name="Pitluck S."/>
            <person name="Vogel J.P."/>
            <person name="Garvin D.F."/>
            <person name="Mockler T.C."/>
            <person name="Schmutz J."/>
            <person name="Rokhsar D."/>
            <person name="Bevan M.W."/>
        </authorList>
    </citation>
    <scope>NUCLEOTIDE SEQUENCE</scope>
    <source>
        <strain evidence="8">Bd21</strain>
    </source>
</reference>
<dbReference type="EnsemblPlants" id="KQJ92544">
    <property type="protein sequence ID" value="KQJ92544"/>
    <property type="gene ID" value="BRADI_4g44342v3"/>
</dbReference>